<feature type="region of interest" description="Disordered" evidence="1">
    <location>
        <begin position="16"/>
        <end position="51"/>
    </location>
</feature>
<dbReference type="Proteomes" id="UP000507222">
    <property type="component" value="Unassembled WGS sequence"/>
</dbReference>
<reference evidence="2 3" key="1">
    <citation type="submission" date="2020-05" db="EMBL/GenBank/DDBJ databases">
        <authorList>
            <person name="Campoy J."/>
            <person name="Schneeberger K."/>
            <person name="Spophaly S."/>
        </authorList>
    </citation>
    <scope>NUCLEOTIDE SEQUENCE [LARGE SCALE GENOMIC DNA]</scope>
    <source>
        <strain evidence="2">PruArmRojPasFocal</strain>
    </source>
</reference>
<sequence>MPSPILVPMLQRQILGFGQTKKDPAKMREREKEKGGQGGREKQGGSARVGRRRWQRKILVGLFKI</sequence>
<proteinExistence type="predicted"/>
<protein>
    <submittedName>
        <fullName evidence="2">Uncharacterized protein</fullName>
    </submittedName>
</protein>
<name>A0A6J5VAR6_PRUAR</name>
<gene>
    <name evidence="2" type="ORF">CURHAP_LOCUS36686</name>
</gene>
<organism evidence="2 3">
    <name type="scientific">Prunus armeniaca</name>
    <name type="common">Apricot</name>
    <name type="synonym">Armeniaca vulgaris</name>
    <dbReference type="NCBI Taxonomy" id="36596"/>
    <lineage>
        <taxon>Eukaryota</taxon>
        <taxon>Viridiplantae</taxon>
        <taxon>Streptophyta</taxon>
        <taxon>Embryophyta</taxon>
        <taxon>Tracheophyta</taxon>
        <taxon>Spermatophyta</taxon>
        <taxon>Magnoliopsida</taxon>
        <taxon>eudicotyledons</taxon>
        <taxon>Gunneridae</taxon>
        <taxon>Pentapetalae</taxon>
        <taxon>rosids</taxon>
        <taxon>fabids</taxon>
        <taxon>Rosales</taxon>
        <taxon>Rosaceae</taxon>
        <taxon>Amygdaloideae</taxon>
        <taxon>Amygdaleae</taxon>
        <taxon>Prunus</taxon>
    </lineage>
</organism>
<evidence type="ECO:0000256" key="1">
    <source>
        <dbReference type="SAM" id="MobiDB-lite"/>
    </source>
</evidence>
<accession>A0A6J5VAR6</accession>
<dbReference type="AlphaFoldDB" id="A0A6J5VAR6"/>
<feature type="compositionally biased region" description="Basic and acidic residues" evidence="1">
    <location>
        <begin position="20"/>
        <end position="43"/>
    </location>
</feature>
<evidence type="ECO:0000313" key="2">
    <source>
        <dbReference type="EMBL" id="CAB4282968.1"/>
    </source>
</evidence>
<dbReference type="EMBL" id="CAEKDK010000006">
    <property type="protein sequence ID" value="CAB4282968.1"/>
    <property type="molecule type" value="Genomic_DNA"/>
</dbReference>
<evidence type="ECO:0000313" key="3">
    <source>
        <dbReference type="Proteomes" id="UP000507222"/>
    </source>
</evidence>